<dbReference type="PANTHER" id="PTHR34365:SF7">
    <property type="entry name" value="GLYCINE-RICH DOMAIN-CONTAINING PROTEIN 1"/>
    <property type="match status" value="1"/>
</dbReference>
<dbReference type="GeneID" id="30983698"/>
<organism evidence="1 2">
    <name type="scientific">Suhomyces tanzawaensis NRRL Y-17324</name>
    <dbReference type="NCBI Taxonomy" id="984487"/>
    <lineage>
        <taxon>Eukaryota</taxon>
        <taxon>Fungi</taxon>
        <taxon>Dikarya</taxon>
        <taxon>Ascomycota</taxon>
        <taxon>Saccharomycotina</taxon>
        <taxon>Pichiomycetes</taxon>
        <taxon>Debaryomycetaceae</taxon>
        <taxon>Suhomyces</taxon>
    </lineage>
</organism>
<dbReference type="Proteomes" id="UP000094285">
    <property type="component" value="Unassembled WGS sequence"/>
</dbReference>
<evidence type="ECO:0000313" key="2">
    <source>
        <dbReference type="Proteomes" id="UP000094285"/>
    </source>
</evidence>
<gene>
    <name evidence="1" type="ORF">CANTADRAFT_48284</name>
</gene>
<dbReference type="STRING" id="984487.A0A1E4SNP5"/>
<dbReference type="PANTHER" id="PTHR34365">
    <property type="entry name" value="ENOLASE (DUF1399)"/>
    <property type="match status" value="1"/>
</dbReference>
<dbReference type="RefSeq" id="XP_020066266.1">
    <property type="nucleotide sequence ID" value="XM_020209562.1"/>
</dbReference>
<dbReference type="InterPro" id="IPR009836">
    <property type="entry name" value="GRDP-like"/>
</dbReference>
<dbReference type="AlphaFoldDB" id="A0A1E4SNP5"/>
<dbReference type="Pfam" id="PF07173">
    <property type="entry name" value="GRDP-like"/>
    <property type="match status" value="1"/>
</dbReference>
<dbReference type="EMBL" id="KV453910">
    <property type="protein sequence ID" value="ODV81144.1"/>
    <property type="molecule type" value="Genomic_DNA"/>
</dbReference>
<dbReference type="OrthoDB" id="2684236at2759"/>
<keyword evidence="2" id="KW-1185">Reference proteome</keyword>
<accession>A0A1E4SNP5</accession>
<evidence type="ECO:0000313" key="1">
    <source>
        <dbReference type="EMBL" id="ODV81144.1"/>
    </source>
</evidence>
<protein>
    <submittedName>
        <fullName evidence="1">Uncharacterized protein</fullName>
    </submittedName>
</protein>
<reference evidence="2" key="1">
    <citation type="submission" date="2016-05" db="EMBL/GenBank/DDBJ databases">
        <title>Comparative genomics of biotechnologically important yeasts.</title>
        <authorList>
            <consortium name="DOE Joint Genome Institute"/>
            <person name="Riley R."/>
            <person name="Haridas S."/>
            <person name="Wolfe K.H."/>
            <person name="Lopes M.R."/>
            <person name="Hittinger C.T."/>
            <person name="Goker M."/>
            <person name="Salamov A."/>
            <person name="Wisecaver J."/>
            <person name="Long T.M."/>
            <person name="Aerts A.L."/>
            <person name="Barry K."/>
            <person name="Choi C."/>
            <person name="Clum A."/>
            <person name="Coughlan A.Y."/>
            <person name="Deshpande S."/>
            <person name="Douglass A.P."/>
            <person name="Hanson S.J."/>
            <person name="Klenk H.-P."/>
            <person name="Labutti K."/>
            <person name="Lapidus A."/>
            <person name="Lindquist E."/>
            <person name="Lipzen A."/>
            <person name="Meier-Kolthoff J.P."/>
            <person name="Ohm R.A."/>
            <person name="Otillar R.P."/>
            <person name="Pangilinan J."/>
            <person name="Peng Y."/>
            <person name="Rokas A."/>
            <person name="Rosa C.A."/>
            <person name="Scheuner C."/>
            <person name="Sibirny A.A."/>
            <person name="Slot J.C."/>
            <person name="Stielow J.B."/>
            <person name="Sun H."/>
            <person name="Kurtzman C.P."/>
            <person name="Blackwell M."/>
            <person name="Grigoriev I.V."/>
            <person name="Jeffries T.W."/>
        </authorList>
    </citation>
    <scope>NUCLEOTIDE SEQUENCE [LARGE SCALE GENOMIC DNA]</scope>
    <source>
        <strain evidence="2">NRRL Y-17324</strain>
    </source>
</reference>
<name>A0A1E4SNP5_9ASCO</name>
<sequence length="662" mass="74645">MAFVDILNSAQPTDFLGTKYTRAVKQTSLDHIPGVPDTVAHLKLLRAFGELKHAVVGTDHDPDYIVKTWQVFVTRAVKRFVVFVSGCKYTLSLDPSYEKDEHKIFTAGAKRNPRSIAMLDRALPPLDVLMVWHSFLLNPRAFYDCFIRNQLLEFANFPFPLRRVHELIDNNTFWYDPDAKSRKAYEAIVRDVSADEDDWSYSYEDFSMYERLVSVYCPVCGDKILKDIPYTNSEKVGFADESFRWTINSGHCTCEFSRVITHEELRKRQLYADITSDTVLPNTYRYYSSVISHKFFKNRPTLAISDMVKKALVSTDSATFRKSLLADLIQIAALLRGYLSMNLIHTLVPNAIQISEDLVGCVMRQERFVEKMNEIDWLHSSLIRESLYESSIRYSRFFKLLSSYDDKKMMVPTLDIDLIWHTHQLSMFYYFGDCRKSRKGFVIDHDDKVEESRLDEGFERTAKVYREKFKQEYSICKCWYCVAIRSLPRSKLSKIFGRKLLAVEETTALRQTTAHRTLGLTHASLHNAITLPTDLAMKREAELLKKYGGKKVPWRDDSPANMYSMYPMLFVVPPMAPIALGDCSFYGQTLCCTIRDFGSNCLNMCSGMQFGLCASSFYCSNGGGGSNFFGSTGGAGCGGSGGAGGAGCGGGCGGGGCGGGGN</sequence>
<proteinExistence type="predicted"/>